<comment type="caution">
    <text evidence="1">The sequence shown here is derived from an EMBL/GenBank/DDBJ whole genome shotgun (WGS) entry which is preliminary data.</text>
</comment>
<keyword evidence="2" id="KW-1185">Reference proteome</keyword>
<dbReference type="Proteomes" id="UP000299102">
    <property type="component" value="Unassembled WGS sequence"/>
</dbReference>
<reference evidence="1 2" key="1">
    <citation type="journal article" date="2019" name="Commun. Biol.">
        <title>The bagworm genome reveals a unique fibroin gene that provides high tensile strength.</title>
        <authorList>
            <person name="Kono N."/>
            <person name="Nakamura H."/>
            <person name="Ohtoshi R."/>
            <person name="Tomita M."/>
            <person name="Numata K."/>
            <person name="Arakawa K."/>
        </authorList>
    </citation>
    <scope>NUCLEOTIDE SEQUENCE [LARGE SCALE GENOMIC DNA]</scope>
</reference>
<accession>A0A4C1XER1</accession>
<proteinExistence type="predicted"/>
<evidence type="ECO:0000313" key="2">
    <source>
        <dbReference type="Proteomes" id="UP000299102"/>
    </source>
</evidence>
<evidence type="ECO:0000313" key="1">
    <source>
        <dbReference type="EMBL" id="GBP61472.1"/>
    </source>
</evidence>
<dbReference type="EMBL" id="BGZK01000815">
    <property type="protein sequence ID" value="GBP61472.1"/>
    <property type="molecule type" value="Genomic_DNA"/>
</dbReference>
<sequence length="104" mass="12125">MYVRNIKTVLKRTTARSRKLGATNAIERYVAHFIASSLHSFVPFRCQSVTVRCRVRRLSDEAKHWQGYLKRDMRMRSAMHQVWAAGAEINKYNRNNKKTVVSIG</sequence>
<protein>
    <submittedName>
        <fullName evidence="1">Uncharacterized protein</fullName>
    </submittedName>
</protein>
<name>A0A4C1XER1_EUMVA</name>
<gene>
    <name evidence="1" type="ORF">EVAR_34708_1</name>
</gene>
<organism evidence="1 2">
    <name type="scientific">Eumeta variegata</name>
    <name type="common">Bagworm moth</name>
    <name type="synonym">Eumeta japonica</name>
    <dbReference type="NCBI Taxonomy" id="151549"/>
    <lineage>
        <taxon>Eukaryota</taxon>
        <taxon>Metazoa</taxon>
        <taxon>Ecdysozoa</taxon>
        <taxon>Arthropoda</taxon>
        <taxon>Hexapoda</taxon>
        <taxon>Insecta</taxon>
        <taxon>Pterygota</taxon>
        <taxon>Neoptera</taxon>
        <taxon>Endopterygota</taxon>
        <taxon>Lepidoptera</taxon>
        <taxon>Glossata</taxon>
        <taxon>Ditrysia</taxon>
        <taxon>Tineoidea</taxon>
        <taxon>Psychidae</taxon>
        <taxon>Oiketicinae</taxon>
        <taxon>Eumeta</taxon>
    </lineage>
</organism>
<dbReference type="AlphaFoldDB" id="A0A4C1XER1"/>